<dbReference type="PANTHER" id="PTHR31097">
    <property type="entry name" value="SI:DKEY-276J7.1"/>
    <property type="match status" value="1"/>
</dbReference>
<protein>
    <submittedName>
        <fullName evidence="1">Uncharacterized protein</fullName>
    </submittedName>
</protein>
<accession>A0ABN8M9F1</accession>
<dbReference type="Proteomes" id="UP001159427">
    <property type="component" value="Unassembled WGS sequence"/>
</dbReference>
<sequence>MRNFPQIDTTTLPRISQIDCLPQNRVDPARFEETRRAQKIDEHKKETMSQTAALKEQHYGRRRTLNYGPGNLPPISQISMGGRQLPDDKVPGESLKLPPISQVSCLGGYVHEKNILEKPIKTRIRDSDSDYVKRAKAGGQRDLLSFISTPEMAREYNKDVNPAKAHSSRYLPGFTSESDPRWRPSHWSDFTRQRQQRHGDQRLIWRPEREEIWYCYFIPNREKQDSKTLPKVPISQVPDLTNETVKGDSALQKNINVGRVLETDSKYVKLAKTGGRKNLLCYLENEPKSTGPKAYHVPEWYHHGDGKGEEEKVLSEEEKHKKYKVTYGKRSYKTLKKSKTYERPDYMTHLEPEERKDAFGVSDRIPDRPIFGYDSFSYWKRDELEKSNKLPCLVLENKLQQSKRKEAHGEGSIQSKPEVRAKKKLIKLSKQSTKEIVPGYRKIDDRFGYITKWHDKWYAQAVRS</sequence>
<organism evidence="1 2">
    <name type="scientific">Porites evermanni</name>
    <dbReference type="NCBI Taxonomy" id="104178"/>
    <lineage>
        <taxon>Eukaryota</taxon>
        <taxon>Metazoa</taxon>
        <taxon>Cnidaria</taxon>
        <taxon>Anthozoa</taxon>
        <taxon>Hexacorallia</taxon>
        <taxon>Scleractinia</taxon>
        <taxon>Fungiina</taxon>
        <taxon>Poritidae</taxon>
        <taxon>Porites</taxon>
    </lineage>
</organism>
<evidence type="ECO:0000313" key="1">
    <source>
        <dbReference type="EMBL" id="CAH3025429.1"/>
    </source>
</evidence>
<dbReference type="EMBL" id="CALNXI010000352">
    <property type="protein sequence ID" value="CAH3025429.1"/>
    <property type="molecule type" value="Genomic_DNA"/>
</dbReference>
<gene>
    <name evidence="1" type="ORF">PEVE_00026074</name>
</gene>
<proteinExistence type="predicted"/>
<comment type="caution">
    <text evidence="1">The sequence shown here is derived from an EMBL/GenBank/DDBJ whole genome shotgun (WGS) entry which is preliminary data.</text>
</comment>
<keyword evidence="2" id="KW-1185">Reference proteome</keyword>
<reference evidence="1 2" key="1">
    <citation type="submission" date="2022-05" db="EMBL/GenBank/DDBJ databases">
        <authorList>
            <consortium name="Genoscope - CEA"/>
            <person name="William W."/>
        </authorList>
    </citation>
    <scope>NUCLEOTIDE SEQUENCE [LARGE SCALE GENOMIC DNA]</scope>
</reference>
<name>A0ABN8M9F1_9CNID</name>
<dbReference type="InterPro" id="IPR040247">
    <property type="entry name" value="DUF5524"/>
</dbReference>
<evidence type="ECO:0000313" key="2">
    <source>
        <dbReference type="Proteomes" id="UP001159427"/>
    </source>
</evidence>
<dbReference type="Pfam" id="PF17662">
    <property type="entry name" value="DUF5524"/>
    <property type="match status" value="1"/>
</dbReference>
<dbReference type="PANTHER" id="PTHR31097:SF2">
    <property type="entry name" value="CHROMOSOME 7 OPEN READING FRAME 57"/>
    <property type="match status" value="1"/>
</dbReference>